<evidence type="ECO:0000256" key="9">
    <source>
        <dbReference type="SAM" id="MobiDB-lite"/>
    </source>
</evidence>
<dbReference type="Pfam" id="PF00905">
    <property type="entry name" value="Transpeptidase"/>
    <property type="match status" value="1"/>
</dbReference>
<dbReference type="InterPro" id="IPR023346">
    <property type="entry name" value="Lysozyme-like_dom_sf"/>
</dbReference>
<keyword evidence="2" id="KW-0645">Protease</keyword>
<gene>
    <name evidence="13" type="ORF">CLV63_115162</name>
</gene>
<evidence type="ECO:0000259" key="11">
    <source>
        <dbReference type="Pfam" id="PF00905"/>
    </source>
</evidence>
<evidence type="ECO:0000256" key="4">
    <source>
        <dbReference type="ARBA" id="ARBA00022679"/>
    </source>
</evidence>
<dbReference type="GO" id="GO:0008658">
    <property type="term" value="F:penicillin binding"/>
    <property type="evidence" value="ECO:0007669"/>
    <property type="project" value="InterPro"/>
</dbReference>
<keyword evidence="1 13" id="KW-0121">Carboxypeptidase</keyword>
<evidence type="ECO:0000256" key="2">
    <source>
        <dbReference type="ARBA" id="ARBA00022670"/>
    </source>
</evidence>
<dbReference type="InterPro" id="IPR001460">
    <property type="entry name" value="PCN-bd_Tpept"/>
</dbReference>
<feature type="region of interest" description="Disordered" evidence="9">
    <location>
        <begin position="757"/>
        <end position="845"/>
    </location>
</feature>
<feature type="compositionally biased region" description="Basic and acidic residues" evidence="9">
    <location>
        <begin position="59"/>
        <end position="72"/>
    </location>
</feature>
<feature type="compositionally biased region" description="Basic and acidic residues" evidence="9">
    <location>
        <begin position="811"/>
        <end position="822"/>
    </location>
</feature>
<feature type="domain" description="Glycosyl transferase family 51" evidence="12">
    <location>
        <begin position="201"/>
        <end position="370"/>
    </location>
</feature>
<dbReference type="InterPro" id="IPR001264">
    <property type="entry name" value="Glyco_trans_51"/>
</dbReference>
<keyword evidence="4" id="KW-0808">Transferase</keyword>
<evidence type="ECO:0000259" key="12">
    <source>
        <dbReference type="Pfam" id="PF00912"/>
    </source>
</evidence>
<dbReference type="GO" id="GO:0006508">
    <property type="term" value="P:proteolysis"/>
    <property type="evidence" value="ECO:0007669"/>
    <property type="project" value="UniProtKB-KW"/>
</dbReference>
<evidence type="ECO:0000256" key="8">
    <source>
        <dbReference type="ARBA" id="ARBA00049902"/>
    </source>
</evidence>
<dbReference type="InterPro" id="IPR050396">
    <property type="entry name" value="Glycosyltr_51/Transpeptidase"/>
</dbReference>
<keyword evidence="10" id="KW-0812">Transmembrane</keyword>
<dbReference type="PANTHER" id="PTHR32282">
    <property type="entry name" value="BINDING PROTEIN TRANSPEPTIDASE, PUTATIVE-RELATED"/>
    <property type="match status" value="1"/>
</dbReference>
<organism evidence="13 14">
    <name type="scientific">Murinocardiopsis flavida</name>
    <dbReference type="NCBI Taxonomy" id="645275"/>
    <lineage>
        <taxon>Bacteria</taxon>
        <taxon>Bacillati</taxon>
        <taxon>Actinomycetota</taxon>
        <taxon>Actinomycetes</taxon>
        <taxon>Streptosporangiales</taxon>
        <taxon>Nocardiopsidaceae</taxon>
        <taxon>Murinocardiopsis</taxon>
    </lineage>
</organism>
<feature type="domain" description="Penicillin-binding protein transpeptidase" evidence="11">
    <location>
        <begin position="472"/>
        <end position="710"/>
    </location>
</feature>
<evidence type="ECO:0000313" key="13">
    <source>
        <dbReference type="EMBL" id="PSK95499.1"/>
    </source>
</evidence>
<dbReference type="GO" id="GO:0008955">
    <property type="term" value="F:peptidoglycan glycosyltransferase activity"/>
    <property type="evidence" value="ECO:0007669"/>
    <property type="project" value="UniProtKB-EC"/>
</dbReference>
<evidence type="ECO:0000256" key="10">
    <source>
        <dbReference type="SAM" id="Phobius"/>
    </source>
</evidence>
<feature type="compositionally biased region" description="Basic and acidic residues" evidence="9">
    <location>
        <begin position="125"/>
        <end position="135"/>
    </location>
</feature>
<keyword evidence="10" id="KW-0472">Membrane</keyword>
<dbReference type="InterPro" id="IPR036950">
    <property type="entry name" value="PBP_transglycosylase"/>
</dbReference>
<dbReference type="Gene3D" id="1.10.3810.10">
    <property type="entry name" value="Biosynthetic peptidoglycan transglycosylase-like"/>
    <property type="match status" value="1"/>
</dbReference>
<evidence type="ECO:0000256" key="6">
    <source>
        <dbReference type="ARBA" id="ARBA00023268"/>
    </source>
</evidence>
<keyword evidence="14" id="KW-1185">Reference proteome</keyword>
<dbReference type="PANTHER" id="PTHR32282:SF34">
    <property type="entry name" value="PENICILLIN-BINDING PROTEIN 1A"/>
    <property type="match status" value="1"/>
</dbReference>
<dbReference type="GO" id="GO:0009002">
    <property type="term" value="F:serine-type D-Ala-D-Ala carboxypeptidase activity"/>
    <property type="evidence" value="ECO:0007669"/>
    <property type="project" value="UniProtKB-EC"/>
</dbReference>
<accession>A0A2P8DE84</accession>
<keyword evidence="5" id="KW-0378">Hydrolase</keyword>
<dbReference type="EMBL" id="PYGA01000015">
    <property type="protein sequence ID" value="PSK95499.1"/>
    <property type="molecule type" value="Genomic_DNA"/>
</dbReference>
<dbReference type="Proteomes" id="UP000240542">
    <property type="component" value="Unassembled WGS sequence"/>
</dbReference>
<protein>
    <submittedName>
        <fullName evidence="13">Membrane peptidoglycan carboxypeptidase</fullName>
    </submittedName>
</protein>
<dbReference type="InterPro" id="IPR012338">
    <property type="entry name" value="Beta-lactam/transpept-like"/>
</dbReference>
<feature type="compositionally biased region" description="Pro residues" evidence="9">
    <location>
        <begin position="789"/>
        <end position="810"/>
    </location>
</feature>
<feature type="compositionally biased region" description="Basic and acidic residues" evidence="9">
    <location>
        <begin position="32"/>
        <end position="46"/>
    </location>
</feature>
<dbReference type="SUPFAM" id="SSF56601">
    <property type="entry name" value="beta-lactamase/transpeptidase-like"/>
    <property type="match status" value="1"/>
</dbReference>
<comment type="catalytic activity">
    <reaction evidence="7">
        <text>Preferential cleavage: (Ac)2-L-Lys-D-Ala-|-D-Ala. Also transpeptidation of peptidyl-alanyl moieties that are N-acyl substituents of D-alanine.</text>
        <dbReference type="EC" id="3.4.16.4"/>
    </reaction>
</comment>
<feature type="transmembrane region" description="Helical" evidence="10">
    <location>
        <begin position="148"/>
        <end position="168"/>
    </location>
</feature>
<keyword evidence="6" id="KW-0511">Multifunctional enzyme</keyword>
<dbReference type="RefSeq" id="WP_245928948.1">
    <property type="nucleotide sequence ID" value="NZ_PYGA01000015.1"/>
</dbReference>
<dbReference type="SUPFAM" id="SSF53955">
    <property type="entry name" value="Lysozyme-like"/>
    <property type="match status" value="1"/>
</dbReference>
<name>A0A2P8DE84_9ACTN</name>
<proteinExistence type="predicted"/>
<reference evidence="13 14" key="1">
    <citation type="submission" date="2018-03" db="EMBL/GenBank/DDBJ databases">
        <title>Genomic Encyclopedia of Archaeal and Bacterial Type Strains, Phase II (KMG-II): from individual species to whole genera.</title>
        <authorList>
            <person name="Goeker M."/>
        </authorList>
    </citation>
    <scope>NUCLEOTIDE SEQUENCE [LARGE SCALE GENOMIC DNA]</scope>
    <source>
        <strain evidence="13 14">DSM 45312</strain>
    </source>
</reference>
<dbReference type="Gene3D" id="3.40.710.10">
    <property type="entry name" value="DD-peptidase/beta-lactamase superfamily"/>
    <property type="match status" value="1"/>
</dbReference>
<evidence type="ECO:0000256" key="3">
    <source>
        <dbReference type="ARBA" id="ARBA00022676"/>
    </source>
</evidence>
<comment type="catalytic activity">
    <reaction evidence="8">
        <text>[GlcNAc-(1-&gt;4)-Mur2Ac(oyl-L-Ala-gamma-D-Glu-L-Lys-D-Ala-D-Ala)](n)-di-trans,octa-cis-undecaprenyl diphosphate + beta-D-GlcNAc-(1-&gt;4)-Mur2Ac(oyl-L-Ala-gamma-D-Glu-L-Lys-D-Ala-D-Ala)-di-trans,octa-cis-undecaprenyl diphosphate = [GlcNAc-(1-&gt;4)-Mur2Ac(oyl-L-Ala-gamma-D-Glu-L-Lys-D-Ala-D-Ala)](n+1)-di-trans,octa-cis-undecaprenyl diphosphate + di-trans,octa-cis-undecaprenyl diphosphate + H(+)</text>
        <dbReference type="Rhea" id="RHEA:23708"/>
        <dbReference type="Rhea" id="RHEA-COMP:9602"/>
        <dbReference type="Rhea" id="RHEA-COMP:9603"/>
        <dbReference type="ChEBI" id="CHEBI:15378"/>
        <dbReference type="ChEBI" id="CHEBI:58405"/>
        <dbReference type="ChEBI" id="CHEBI:60033"/>
        <dbReference type="ChEBI" id="CHEBI:78435"/>
        <dbReference type="EC" id="2.4.99.28"/>
    </reaction>
</comment>
<sequence length="845" mass="90702">MSSERRRSAGGRRRAGGPAPESRGNGGRRASRGYDDERPAPRRQPAEQESGGFWDDDERGGRDRRSRRDSPPPRRAAAASGGARDGGRRRGDDREGRDGRRRPPSSGSRSEGSRRASGGGRRRPPGRDDEHDDRGPFKRFMAKAWKPALIVCAVGFVGVVAVFGIAYATTPDFNELKTQATSQNAATSIRFEDGGMATTSGEVKRFPIGANEIPKPVKNGVLAAEQRSFYDDPAVSPVGMLRAAAGFGQAGGGSTITQQMARNYYDGLSQEVSYTRKFNEIIIALKVEQSLNKDQVLAQYLNTIFFGRSAYGIQAASQAYFGKDIDKLDNAEGALLGTIIQQPGNFQDVSKDPKMEAVLKERWQYTVDGMVAMNGDDPKLGISQAEADKLEFPKIIKPQADKDSTGYRGYIKTAVTKELTSRYSLKEADIAGGGYEVKTSLDKKYMEYAEKAVKEEIPENTPEETNIGLASVEPQTGEVKAFYGGTDFLEDANNSIDQTGQAGSAFKPYVLATGLSQGISLKSEFNGDSPQNFEGLGEPVRNDSNKSWGTVDLVDSTANSVNTSFVELAIQVQPQNAADTAKKAGIPDARFKTADLGPNIALGTYQVSALDQAAGFSTFANKGKHMPQHMVTEVKNRDGKVIEPNDADKLDSGTAAFDADVAADATYAMEQVVKNGGAKTAALPDGRPVAGKTGTSNSAKSAWFVGFTPQLSTAVGLHRSDQKPVTIPGVGALYGSKTPAAVWKNFMTRAMKGKEIQKFPPPANVGQAKNYGPTPTPTPTPRETEEPDPTPTPTPSDSPSPTAPETTPPPDDCRWGDPRPECQDQPDPPDPTDDPEETDGPGIPW</sequence>
<dbReference type="GO" id="GO:0030288">
    <property type="term" value="C:outer membrane-bounded periplasmic space"/>
    <property type="evidence" value="ECO:0007669"/>
    <property type="project" value="TreeGrafter"/>
</dbReference>
<feature type="compositionally biased region" description="Basic and acidic residues" evidence="9">
    <location>
        <begin position="85"/>
        <end position="98"/>
    </location>
</feature>
<evidence type="ECO:0000256" key="7">
    <source>
        <dbReference type="ARBA" id="ARBA00034000"/>
    </source>
</evidence>
<evidence type="ECO:0000313" key="14">
    <source>
        <dbReference type="Proteomes" id="UP000240542"/>
    </source>
</evidence>
<keyword evidence="10" id="KW-1133">Transmembrane helix</keyword>
<feature type="compositionally biased region" description="Acidic residues" evidence="9">
    <location>
        <begin position="830"/>
        <end position="839"/>
    </location>
</feature>
<evidence type="ECO:0000256" key="1">
    <source>
        <dbReference type="ARBA" id="ARBA00022645"/>
    </source>
</evidence>
<keyword evidence="3" id="KW-0328">Glycosyltransferase</keyword>
<dbReference type="Pfam" id="PF00912">
    <property type="entry name" value="Transgly"/>
    <property type="match status" value="1"/>
</dbReference>
<comment type="caution">
    <text evidence="13">The sequence shown here is derived from an EMBL/GenBank/DDBJ whole genome shotgun (WGS) entry which is preliminary data.</text>
</comment>
<dbReference type="AlphaFoldDB" id="A0A2P8DE84"/>
<feature type="region of interest" description="Disordered" evidence="9">
    <location>
        <begin position="1"/>
        <end position="135"/>
    </location>
</feature>
<evidence type="ECO:0000256" key="5">
    <source>
        <dbReference type="ARBA" id="ARBA00022801"/>
    </source>
</evidence>
<dbReference type="GO" id="GO:0009252">
    <property type="term" value="P:peptidoglycan biosynthetic process"/>
    <property type="evidence" value="ECO:0007669"/>
    <property type="project" value="TreeGrafter"/>
</dbReference>